<feature type="compositionally biased region" description="Pro residues" evidence="1">
    <location>
        <begin position="43"/>
        <end position="52"/>
    </location>
</feature>
<evidence type="ECO:0000313" key="2">
    <source>
        <dbReference type="EMBL" id="KAK7544009.1"/>
    </source>
</evidence>
<proteinExistence type="predicted"/>
<comment type="caution">
    <text evidence="2">The sequence shown here is derived from an EMBL/GenBank/DDBJ whole genome shotgun (WGS) entry which is preliminary data.</text>
</comment>
<feature type="region of interest" description="Disordered" evidence="1">
    <location>
        <begin position="42"/>
        <end position="66"/>
    </location>
</feature>
<evidence type="ECO:0000313" key="3">
    <source>
        <dbReference type="Proteomes" id="UP001360953"/>
    </source>
</evidence>
<organism evidence="2 3">
    <name type="scientific">Phyllosticta citribraziliensis</name>
    <dbReference type="NCBI Taxonomy" id="989973"/>
    <lineage>
        <taxon>Eukaryota</taxon>
        <taxon>Fungi</taxon>
        <taxon>Dikarya</taxon>
        <taxon>Ascomycota</taxon>
        <taxon>Pezizomycotina</taxon>
        <taxon>Dothideomycetes</taxon>
        <taxon>Dothideomycetes incertae sedis</taxon>
        <taxon>Botryosphaeriales</taxon>
        <taxon>Phyllostictaceae</taxon>
        <taxon>Phyllosticta</taxon>
    </lineage>
</organism>
<sequence>MVTQVGACVWCGVVCGGVPGNVCRLTEAHVCPMRAHASTAPLRPRPWLPSPPHHNDSFPSASRKKGDMPMARLARRHCCAIAPLPASRAFERCVSRAMLTTAPEPHVRLVLVLVAAVAVCKTGTPVPRSPASRLCERWGKGCVSLGCSPYTYLPTWTMVVSCVPLQNHSNHSVFPSWAFWLSASASRHFQVDPDALQTAWPAGCMAADCLLSNHDKGTSLSRRCGPRSFFMLRMTRPKARKCLP</sequence>
<dbReference type="EMBL" id="JBBPEH010000001">
    <property type="protein sequence ID" value="KAK7544009.1"/>
    <property type="molecule type" value="Genomic_DNA"/>
</dbReference>
<reference evidence="2 3" key="1">
    <citation type="submission" date="2024-04" db="EMBL/GenBank/DDBJ databases">
        <title>Phyllosticta paracitricarpa is synonymous to the EU quarantine fungus P. citricarpa based on phylogenomic analyses.</title>
        <authorList>
            <consortium name="Lawrence Berkeley National Laboratory"/>
            <person name="Van ingen-buijs V.A."/>
            <person name="Van westerhoven A.C."/>
            <person name="Haridas S."/>
            <person name="Skiadas P."/>
            <person name="Martin F."/>
            <person name="Groenewald J.Z."/>
            <person name="Crous P.W."/>
            <person name="Seidl M.F."/>
        </authorList>
    </citation>
    <scope>NUCLEOTIDE SEQUENCE [LARGE SCALE GENOMIC DNA]</scope>
    <source>
        <strain evidence="2 3">CPC 17464</strain>
    </source>
</reference>
<protein>
    <submittedName>
        <fullName evidence="2">Uncharacterized protein</fullName>
    </submittedName>
</protein>
<evidence type="ECO:0000256" key="1">
    <source>
        <dbReference type="SAM" id="MobiDB-lite"/>
    </source>
</evidence>
<name>A0ABR1M9L9_9PEZI</name>
<gene>
    <name evidence="2" type="ORF">J3D65DRAFT_1918</name>
</gene>
<dbReference type="Proteomes" id="UP001360953">
    <property type="component" value="Unassembled WGS sequence"/>
</dbReference>
<accession>A0ABR1M9L9</accession>
<keyword evidence="3" id="KW-1185">Reference proteome</keyword>
<dbReference type="RefSeq" id="XP_066659244.1">
    <property type="nucleotide sequence ID" value="XM_066794347.1"/>
</dbReference>
<dbReference type="GeneID" id="92027253"/>